<accession>A0A495IU05</accession>
<keyword evidence="2" id="KW-1185">Reference proteome</keyword>
<gene>
    <name evidence="1" type="ORF">BDD43_0331</name>
</gene>
<evidence type="ECO:0000313" key="2">
    <source>
        <dbReference type="Proteomes" id="UP000268007"/>
    </source>
</evidence>
<dbReference type="Pfam" id="PF10677">
    <property type="entry name" value="DUF2490"/>
    <property type="match status" value="1"/>
</dbReference>
<dbReference type="RefSeq" id="WP_121195945.1">
    <property type="nucleotide sequence ID" value="NZ_RBKU01000001.1"/>
</dbReference>
<dbReference type="InterPro" id="IPR019619">
    <property type="entry name" value="DUF2490"/>
</dbReference>
<sequence length="261" mass="30030">MLSKKQNRAAFVTLLVIAILSGNKLIAQNTRYNTSNFNGWVALNSQLYLNDNFGIHAEVQIRRNNGFNQWQQLLLRPGIFYNINSNLTATAGYCFVETYPYGQIPIAKVAFPEHRIWQQVQLTQKTGNVDITNRLRLEQRFFGDASVGTFTNTRYENRLRYMLRVAIPLTTDASKVTKLYLPVYDEVLIAFGKNVKYNTFDQNRFGAGIGLNTGKTGKIEVGYMYQYVQQRNLQPDFSQVVENNHTLSITWATSLKLYKKR</sequence>
<comment type="caution">
    <text evidence="1">The sequence shown here is derived from an EMBL/GenBank/DDBJ whole genome shotgun (WGS) entry which is preliminary data.</text>
</comment>
<dbReference type="EMBL" id="RBKU01000001">
    <property type="protein sequence ID" value="RKR80235.1"/>
    <property type="molecule type" value="Genomic_DNA"/>
</dbReference>
<name>A0A495IU05_9SPHI</name>
<organism evidence="1 2">
    <name type="scientific">Mucilaginibacter gracilis</name>
    <dbReference type="NCBI Taxonomy" id="423350"/>
    <lineage>
        <taxon>Bacteria</taxon>
        <taxon>Pseudomonadati</taxon>
        <taxon>Bacteroidota</taxon>
        <taxon>Sphingobacteriia</taxon>
        <taxon>Sphingobacteriales</taxon>
        <taxon>Sphingobacteriaceae</taxon>
        <taxon>Mucilaginibacter</taxon>
    </lineage>
</organism>
<dbReference type="OrthoDB" id="1118734at2"/>
<protein>
    <submittedName>
        <fullName evidence="1">Uncharacterized protein DUF2490</fullName>
    </submittedName>
</protein>
<dbReference type="Proteomes" id="UP000268007">
    <property type="component" value="Unassembled WGS sequence"/>
</dbReference>
<reference evidence="1 2" key="1">
    <citation type="submission" date="2018-10" db="EMBL/GenBank/DDBJ databases">
        <title>Genomic Encyclopedia of Archaeal and Bacterial Type Strains, Phase II (KMG-II): from individual species to whole genera.</title>
        <authorList>
            <person name="Goeker M."/>
        </authorList>
    </citation>
    <scope>NUCLEOTIDE SEQUENCE [LARGE SCALE GENOMIC DNA]</scope>
    <source>
        <strain evidence="1 2">DSM 18602</strain>
    </source>
</reference>
<proteinExistence type="predicted"/>
<dbReference type="AlphaFoldDB" id="A0A495IU05"/>
<evidence type="ECO:0000313" key="1">
    <source>
        <dbReference type="EMBL" id="RKR80235.1"/>
    </source>
</evidence>